<evidence type="ECO:0000313" key="15">
    <source>
        <dbReference type="Proteomes" id="UP000002279"/>
    </source>
</evidence>
<dbReference type="EC" id="2.1.1.221" evidence="1"/>
<feature type="region of interest" description="Disordered" evidence="12">
    <location>
        <begin position="1"/>
        <end position="93"/>
    </location>
</feature>
<evidence type="ECO:0000256" key="2">
    <source>
        <dbReference type="ARBA" id="ARBA00014673"/>
    </source>
</evidence>
<reference evidence="14" key="3">
    <citation type="submission" date="2025-09" db="UniProtKB">
        <authorList>
            <consortium name="Ensembl"/>
        </authorList>
    </citation>
    <scope>IDENTIFICATION</scope>
    <source>
        <strain evidence="14">Glennie</strain>
    </source>
</reference>
<dbReference type="GO" id="GO:0005654">
    <property type="term" value="C:nucleoplasm"/>
    <property type="evidence" value="ECO:0000318"/>
    <property type="project" value="GO_Central"/>
</dbReference>
<dbReference type="KEGG" id="oaa:100076668"/>
<dbReference type="GO" id="GO:0000049">
    <property type="term" value="F:tRNA binding"/>
    <property type="evidence" value="ECO:0000318"/>
    <property type="project" value="GO_Central"/>
</dbReference>
<dbReference type="PANTHER" id="PTHR13563:SF13">
    <property type="entry name" value="TRNA METHYLTRANSFERASE 10 HOMOLOG A"/>
    <property type="match status" value="1"/>
</dbReference>
<dbReference type="FunCoup" id="F7CLN7">
    <property type="interactions" value="2759"/>
</dbReference>
<evidence type="ECO:0000256" key="1">
    <source>
        <dbReference type="ARBA" id="ARBA00012797"/>
    </source>
</evidence>
<protein>
    <recommendedName>
        <fullName evidence="2">tRNA methyltransferase 10 homolog A</fullName>
        <ecNumber evidence="1">2.1.1.221</ecNumber>
    </recommendedName>
    <alternativeName>
        <fullName evidence="6">RNA (guanine-9-)-methyltransferase domain-containing protein 2</fullName>
    </alternativeName>
    <alternativeName>
        <fullName evidence="7">tRNA (guanine(9)-N(1))-methyltransferase TRMT10A</fullName>
    </alternativeName>
</protein>
<proteinExistence type="predicted"/>
<dbReference type="InterPro" id="IPR007356">
    <property type="entry name" value="tRNA_m1G_MeTrfase_euk"/>
</dbReference>
<dbReference type="FunFam" id="3.40.1280.30:FF:000001">
    <property type="entry name" value="tRNA methyltransferase 10 homolog A"/>
    <property type="match status" value="1"/>
</dbReference>
<evidence type="ECO:0000256" key="9">
    <source>
        <dbReference type="ARBA" id="ARBA00048434"/>
    </source>
</evidence>
<comment type="subunit">
    <text evidence="10">Interacts with tRNA.</text>
</comment>
<keyword evidence="4" id="KW-0808">Transferase</keyword>
<feature type="compositionally biased region" description="Low complexity" evidence="12">
    <location>
        <begin position="295"/>
        <end position="306"/>
    </location>
</feature>
<dbReference type="CTD" id="93587"/>
<dbReference type="InterPro" id="IPR038459">
    <property type="entry name" value="MT_TRM10-typ_sf"/>
</dbReference>
<dbReference type="OrthoDB" id="278300at2759"/>
<evidence type="ECO:0000256" key="11">
    <source>
        <dbReference type="PIRSR" id="PIRSR016323-1"/>
    </source>
</evidence>
<evidence type="ECO:0000256" key="3">
    <source>
        <dbReference type="ARBA" id="ARBA00022603"/>
    </source>
</evidence>
<dbReference type="InParanoid" id="F7CLN7"/>
<dbReference type="GO" id="GO:0005634">
    <property type="term" value="C:nucleus"/>
    <property type="evidence" value="ECO:0000318"/>
    <property type="project" value="GO_Central"/>
</dbReference>
<keyword evidence="3" id="KW-0489">Methyltransferase</keyword>
<feature type="region of interest" description="Disordered" evidence="12">
    <location>
        <begin position="280"/>
        <end position="336"/>
    </location>
</feature>
<dbReference type="eggNOG" id="KOG2967">
    <property type="taxonomic scope" value="Eukaryota"/>
</dbReference>
<dbReference type="GO" id="GO:0015629">
    <property type="term" value="C:actin cytoskeleton"/>
    <property type="evidence" value="ECO:0007669"/>
    <property type="project" value="Ensembl"/>
</dbReference>
<dbReference type="PROSITE" id="PS51675">
    <property type="entry name" value="SAM_MT_TRM10"/>
    <property type="match status" value="1"/>
</dbReference>
<accession>F7CLN7</accession>
<dbReference type="GO" id="GO:0005829">
    <property type="term" value="C:cytosol"/>
    <property type="evidence" value="ECO:0000318"/>
    <property type="project" value="GO_Central"/>
</dbReference>
<evidence type="ECO:0000256" key="12">
    <source>
        <dbReference type="SAM" id="MobiDB-lite"/>
    </source>
</evidence>
<dbReference type="GO" id="GO:0002939">
    <property type="term" value="P:tRNA N1-guanine methylation"/>
    <property type="evidence" value="ECO:0000318"/>
    <property type="project" value="GO_Central"/>
</dbReference>
<dbReference type="AlphaFoldDB" id="F7CLN7"/>
<dbReference type="GeneID" id="100076668"/>
<gene>
    <name evidence="14" type="primary">TRMT10A</name>
</gene>
<dbReference type="HOGENOM" id="CLU_034384_7_0_1"/>
<dbReference type="Proteomes" id="UP000002279">
    <property type="component" value="Chromosome 12"/>
</dbReference>
<dbReference type="Gene3D" id="3.40.1280.30">
    <property type="match status" value="1"/>
</dbReference>
<dbReference type="SMR" id="F7CLN7"/>
<comment type="function">
    <text evidence="8">S-adenosyl-L-methionine-dependent guanine N(1)-methyltransferase that catalyzes the formation of N(1)-methylguanine at position 9 (m1G9) in tRNAs. Probably not able to catalyze formation of N(1)-methyladenine at position 9 (m1A9) in tRNAs.</text>
</comment>
<dbReference type="Bgee" id="ENSOANG00000007147">
    <property type="expression patterns" value="Expressed in fibroblast and 8 other cell types or tissues"/>
</dbReference>
<reference evidence="14 15" key="1">
    <citation type="journal article" date="2008" name="Nature">
        <title>Genome analysis of the platypus reveals unique signatures of evolution.</title>
        <authorList>
            <person name="Warren W.C."/>
            <person name="Hillier L.W."/>
            <person name="Marshall Graves J.A."/>
            <person name="Birney E."/>
            <person name="Ponting C.P."/>
            <person name="Grutzner F."/>
            <person name="Belov K."/>
            <person name="Miller W."/>
            <person name="Clarke L."/>
            <person name="Chinwalla A.T."/>
            <person name="Yang S.P."/>
            <person name="Heger A."/>
            <person name="Locke D.P."/>
            <person name="Miethke P."/>
            <person name="Waters P.D."/>
            <person name="Veyrunes F."/>
            <person name="Fulton L."/>
            <person name="Fulton B."/>
            <person name="Graves T."/>
            <person name="Wallis J."/>
            <person name="Puente X.S."/>
            <person name="Lopez-Otin C."/>
            <person name="Ordonez G.R."/>
            <person name="Eichler E.E."/>
            <person name="Chen L."/>
            <person name="Cheng Z."/>
            <person name="Deakin J.E."/>
            <person name="Alsop A."/>
            <person name="Thompson K."/>
            <person name="Kirby P."/>
            <person name="Papenfuss A.T."/>
            <person name="Wakefield M.J."/>
            <person name="Olender T."/>
            <person name="Lancet D."/>
            <person name="Huttley G.A."/>
            <person name="Smit A.F."/>
            <person name="Pask A."/>
            <person name="Temple-Smith P."/>
            <person name="Batzer M.A."/>
            <person name="Walker J.A."/>
            <person name="Konkel M.K."/>
            <person name="Harris R.S."/>
            <person name="Whittington C.M."/>
            <person name="Wong E.S."/>
            <person name="Gemmell N.J."/>
            <person name="Buschiazzo E."/>
            <person name="Vargas Jentzsch I.M."/>
            <person name="Merkel A."/>
            <person name="Schmitz J."/>
            <person name="Zemann A."/>
            <person name="Churakov G."/>
            <person name="Kriegs J.O."/>
            <person name="Brosius J."/>
            <person name="Murchison E.P."/>
            <person name="Sachidanandam R."/>
            <person name="Smith C."/>
            <person name="Hannon G.J."/>
            <person name="Tsend-Ayush E."/>
            <person name="McMillan D."/>
            <person name="Attenborough R."/>
            <person name="Rens W."/>
            <person name="Ferguson-Smith M."/>
            <person name="Lefevre C.M."/>
            <person name="Sharp J.A."/>
            <person name="Nicholas K.R."/>
            <person name="Ray D.A."/>
            <person name="Kube M."/>
            <person name="Reinhardt R."/>
            <person name="Pringle T.H."/>
            <person name="Taylor J."/>
            <person name="Jones R.C."/>
            <person name="Nixon B."/>
            <person name="Dacheux J.L."/>
            <person name="Niwa H."/>
            <person name="Sekita Y."/>
            <person name="Huang X."/>
            <person name="Stark A."/>
            <person name="Kheradpour P."/>
            <person name="Kellis M."/>
            <person name="Flicek P."/>
            <person name="Chen Y."/>
            <person name="Webber C."/>
            <person name="Hardison R."/>
            <person name="Nelson J."/>
            <person name="Hallsworth-Pepin K."/>
            <person name="Delehaunty K."/>
            <person name="Markovic C."/>
            <person name="Minx P."/>
            <person name="Feng Y."/>
            <person name="Kremitzki C."/>
            <person name="Mitreva M."/>
            <person name="Glasscock J."/>
            <person name="Wylie T."/>
            <person name="Wohldmann P."/>
            <person name="Thiru P."/>
            <person name="Nhan M.N."/>
            <person name="Pohl C.S."/>
            <person name="Smith S.M."/>
            <person name="Hou S."/>
            <person name="Nefedov M."/>
            <person name="de Jong P.J."/>
            <person name="Renfree M.B."/>
            <person name="Mardis E.R."/>
            <person name="Wilson R.K."/>
        </authorList>
    </citation>
    <scope>NUCLEOTIDE SEQUENCE [LARGE SCALE GENOMIC DNA]</scope>
    <source>
        <strain evidence="14 15">Glennie</strain>
    </source>
</reference>
<evidence type="ECO:0000256" key="6">
    <source>
        <dbReference type="ARBA" id="ARBA00029801"/>
    </source>
</evidence>
<dbReference type="GeneTree" id="ENSGT00530000063169"/>
<dbReference type="CDD" id="cd18101">
    <property type="entry name" value="Trm10euk_A"/>
    <property type="match status" value="1"/>
</dbReference>
<evidence type="ECO:0000313" key="14">
    <source>
        <dbReference type="Ensembl" id="ENSOANP00000011374.2"/>
    </source>
</evidence>
<feature type="domain" description="SAM-dependent MTase TRM10-type" evidence="13">
    <location>
        <begin position="90"/>
        <end position="281"/>
    </location>
</feature>
<dbReference type="InterPro" id="IPR016653">
    <property type="entry name" value="TRM10/TRM10A"/>
</dbReference>
<evidence type="ECO:0000259" key="13">
    <source>
        <dbReference type="PROSITE" id="PS51675"/>
    </source>
</evidence>
<dbReference type="GO" id="GO:0005730">
    <property type="term" value="C:nucleolus"/>
    <property type="evidence" value="ECO:0007669"/>
    <property type="project" value="Ensembl"/>
</dbReference>
<dbReference type="RefSeq" id="XP_028932989.1">
    <property type="nucleotide sequence ID" value="XM_029077156.2"/>
</dbReference>
<feature type="compositionally biased region" description="Polar residues" evidence="12">
    <location>
        <begin position="18"/>
        <end position="30"/>
    </location>
</feature>
<dbReference type="STRING" id="9258.ENSOANP00000011374"/>
<organism evidence="14 15">
    <name type="scientific">Ornithorhynchus anatinus</name>
    <name type="common">Duckbill platypus</name>
    <dbReference type="NCBI Taxonomy" id="9258"/>
    <lineage>
        <taxon>Eukaryota</taxon>
        <taxon>Metazoa</taxon>
        <taxon>Chordata</taxon>
        <taxon>Craniata</taxon>
        <taxon>Vertebrata</taxon>
        <taxon>Euteleostomi</taxon>
        <taxon>Mammalia</taxon>
        <taxon>Monotremata</taxon>
        <taxon>Ornithorhynchidae</taxon>
        <taxon>Ornithorhynchus</taxon>
    </lineage>
</organism>
<feature type="compositionally biased region" description="Basic residues" evidence="12">
    <location>
        <begin position="60"/>
        <end position="73"/>
    </location>
</feature>
<dbReference type="PIRSF" id="PIRSF016323">
    <property type="entry name" value="tRNA_m1G_mtfrase_met"/>
    <property type="match status" value="1"/>
</dbReference>
<dbReference type="PANTHER" id="PTHR13563">
    <property type="entry name" value="TRNA (GUANINE-9-) METHYLTRANSFERASE"/>
    <property type="match status" value="1"/>
</dbReference>
<dbReference type="InterPro" id="IPR028564">
    <property type="entry name" value="MT_TRM10-typ"/>
</dbReference>
<dbReference type="GO" id="GO:0052905">
    <property type="term" value="F:tRNA (guanosine(9)-N1)-methyltransferase activity"/>
    <property type="evidence" value="ECO:0007669"/>
    <property type="project" value="UniProtKB-EC"/>
</dbReference>
<dbReference type="Ensembl" id="ENSOANT00000011376.3">
    <property type="protein sequence ID" value="ENSOANP00000011374.2"/>
    <property type="gene ID" value="ENSOANG00000007147.3"/>
</dbReference>
<reference evidence="14" key="2">
    <citation type="submission" date="2025-08" db="UniProtKB">
        <authorList>
            <consortium name="Ensembl"/>
        </authorList>
    </citation>
    <scope>IDENTIFICATION</scope>
    <source>
        <strain evidence="14">Glennie</strain>
    </source>
</reference>
<sequence length="336" mass="38008">MSSETPPASAPWAEEGTPNPSQDPAENQGSGEAEGLGPMSKRQMKKLMRQKQWEDQRELRKQKRKEKRQKRKLGRQEPGEADAGGGGGDSRKRIRRAAVPSPLRLIVDCAFDHLMALKDVKKLHKQIQRCYSENRRALHPVQFYLTSHGGQLKKNMDENDKGWVNWKDIHIKPEHYTEFVAKEELVYLTSDSPNVLKELDESKAYVIGGLVDHNHHKGVTYKQALEQGISHAQLPLGDFVRMNSRKVLAVNHVFEIILEYLETRDWQEAFFTILPQRKGAVPADQAPDASPPDPEGGSDSDVSSSEKLNGDPPDRARGERKPDKENDTQTENFPTH</sequence>
<feature type="compositionally biased region" description="Basic and acidic residues" evidence="12">
    <location>
        <begin position="308"/>
        <end position="327"/>
    </location>
</feature>
<comment type="catalytic activity">
    <reaction evidence="9">
        <text>guanosine(9) in tRNA + S-adenosyl-L-methionine = N(1)-methylguanosine(9) in tRNA + S-adenosyl-L-homocysteine + H(+)</text>
        <dbReference type="Rhea" id="RHEA:43156"/>
        <dbReference type="Rhea" id="RHEA-COMP:10367"/>
        <dbReference type="Rhea" id="RHEA-COMP:10368"/>
        <dbReference type="ChEBI" id="CHEBI:15378"/>
        <dbReference type="ChEBI" id="CHEBI:57856"/>
        <dbReference type="ChEBI" id="CHEBI:59789"/>
        <dbReference type="ChEBI" id="CHEBI:73542"/>
        <dbReference type="ChEBI" id="CHEBI:74269"/>
        <dbReference type="EC" id="2.1.1.221"/>
    </reaction>
</comment>
<evidence type="ECO:0000256" key="4">
    <source>
        <dbReference type="ARBA" id="ARBA00022679"/>
    </source>
</evidence>
<evidence type="ECO:0000256" key="10">
    <source>
        <dbReference type="ARBA" id="ARBA00061943"/>
    </source>
</evidence>
<keyword evidence="5" id="KW-0949">S-adenosyl-L-methionine</keyword>
<feature type="active site" description="Proton acceptor" evidence="11">
    <location>
        <position position="212"/>
    </location>
</feature>
<evidence type="ECO:0000256" key="7">
    <source>
        <dbReference type="ARBA" id="ARBA00032540"/>
    </source>
</evidence>
<name>F7CLN7_ORNAN</name>
<dbReference type="OMA" id="FKKNDGW"/>
<keyword evidence="15" id="KW-1185">Reference proteome</keyword>
<evidence type="ECO:0000256" key="8">
    <source>
        <dbReference type="ARBA" id="ARBA00045240"/>
    </source>
</evidence>
<evidence type="ECO:0000256" key="5">
    <source>
        <dbReference type="ARBA" id="ARBA00022691"/>
    </source>
</evidence>